<dbReference type="PROSITE" id="PS50082">
    <property type="entry name" value="WD_REPEATS_2"/>
    <property type="match status" value="2"/>
</dbReference>
<keyword evidence="5" id="KW-0677">Repeat</keyword>
<dbReference type="FunCoup" id="A0A2J7PV43">
    <property type="interactions" value="960"/>
</dbReference>
<dbReference type="SMART" id="SM00320">
    <property type="entry name" value="WD40"/>
    <property type="match status" value="12"/>
</dbReference>
<dbReference type="GO" id="GO:0030488">
    <property type="term" value="P:tRNA methylation"/>
    <property type="evidence" value="ECO:0007669"/>
    <property type="project" value="TreeGrafter"/>
</dbReference>
<evidence type="ECO:0000256" key="7">
    <source>
        <dbReference type="ARBA" id="ARBA00040154"/>
    </source>
</evidence>
<proteinExistence type="inferred from homology"/>
<dbReference type="InterPro" id="IPR051973">
    <property type="entry name" value="tRNA_Anticodon_Mtase-Reg"/>
</dbReference>
<organism evidence="9 10">
    <name type="scientific">Cryptotermes secundus</name>
    <dbReference type="NCBI Taxonomy" id="105785"/>
    <lineage>
        <taxon>Eukaryota</taxon>
        <taxon>Metazoa</taxon>
        <taxon>Ecdysozoa</taxon>
        <taxon>Arthropoda</taxon>
        <taxon>Hexapoda</taxon>
        <taxon>Insecta</taxon>
        <taxon>Pterygota</taxon>
        <taxon>Neoptera</taxon>
        <taxon>Polyneoptera</taxon>
        <taxon>Dictyoptera</taxon>
        <taxon>Blattodea</taxon>
        <taxon>Blattoidea</taxon>
        <taxon>Termitoidae</taxon>
        <taxon>Kalotermitidae</taxon>
        <taxon>Cryptotermitinae</taxon>
        <taxon>Cryptotermes</taxon>
    </lineage>
</organism>
<dbReference type="InterPro" id="IPR036322">
    <property type="entry name" value="WD40_repeat_dom_sf"/>
</dbReference>
<dbReference type="PANTHER" id="PTHR14344:SF3">
    <property type="entry name" value="WD REPEAT-CONTAINING PROTEIN 6"/>
    <property type="match status" value="1"/>
</dbReference>
<dbReference type="InterPro" id="IPR001680">
    <property type="entry name" value="WD40_rpt"/>
</dbReference>
<dbReference type="GO" id="GO:0005737">
    <property type="term" value="C:cytoplasm"/>
    <property type="evidence" value="ECO:0007669"/>
    <property type="project" value="UniProtKB-SubCell"/>
</dbReference>
<evidence type="ECO:0000256" key="4">
    <source>
        <dbReference type="ARBA" id="ARBA00022694"/>
    </source>
</evidence>
<dbReference type="PROSITE" id="PS51257">
    <property type="entry name" value="PROKAR_LIPOPROTEIN"/>
    <property type="match status" value="1"/>
</dbReference>
<evidence type="ECO:0000256" key="6">
    <source>
        <dbReference type="ARBA" id="ARBA00038255"/>
    </source>
</evidence>
<keyword evidence="4" id="KW-0819">tRNA processing</keyword>
<keyword evidence="2" id="KW-0963">Cytoplasm</keyword>
<feature type="repeat" description="WD" evidence="8">
    <location>
        <begin position="284"/>
        <end position="325"/>
    </location>
</feature>
<dbReference type="Proteomes" id="UP000235965">
    <property type="component" value="Unassembled WGS sequence"/>
</dbReference>
<dbReference type="InterPro" id="IPR015943">
    <property type="entry name" value="WD40/YVTN_repeat-like_dom_sf"/>
</dbReference>
<evidence type="ECO:0000256" key="5">
    <source>
        <dbReference type="ARBA" id="ARBA00022737"/>
    </source>
</evidence>
<keyword evidence="3 8" id="KW-0853">WD repeat</keyword>
<dbReference type="OrthoDB" id="5594999at2759"/>
<name>A0A2J7PV43_9NEOP</name>
<dbReference type="SUPFAM" id="SSF50978">
    <property type="entry name" value="WD40 repeat-like"/>
    <property type="match status" value="3"/>
</dbReference>
<evidence type="ECO:0000313" key="10">
    <source>
        <dbReference type="Proteomes" id="UP000235965"/>
    </source>
</evidence>
<dbReference type="PANTHER" id="PTHR14344">
    <property type="entry name" value="WD REPEAT PROTEIN"/>
    <property type="match status" value="1"/>
</dbReference>
<dbReference type="InParanoid" id="A0A2J7PV43"/>
<dbReference type="Pfam" id="PF00400">
    <property type="entry name" value="WD40"/>
    <property type="match status" value="2"/>
</dbReference>
<evidence type="ECO:0000256" key="1">
    <source>
        <dbReference type="ARBA" id="ARBA00004496"/>
    </source>
</evidence>
<reference evidence="9 10" key="1">
    <citation type="submission" date="2017-12" db="EMBL/GenBank/DDBJ databases">
        <title>Hemimetabolous genomes reveal molecular basis of termite eusociality.</title>
        <authorList>
            <person name="Harrison M.C."/>
            <person name="Jongepier E."/>
            <person name="Robertson H.M."/>
            <person name="Arning N."/>
            <person name="Bitard-Feildel T."/>
            <person name="Chao H."/>
            <person name="Childers C.P."/>
            <person name="Dinh H."/>
            <person name="Doddapaneni H."/>
            <person name="Dugan S."/>
            <person name="Gowin J."/>
            <person name="Greiner C."/>
            <person name="Han Y."/>
            <person name="Hu H."/>
            <person name="Hughes D.S.T."/>
            <person name="Huylmans A.-K."/>
            <person name="Kemena C."/>
            <person name="Kremer L.P.M."/>
            <person name="Lee S.L."/>
            <person name="Lopez-Ezquerra A."/>
            <person name="Mallet L."/>
            <person name="Monroy-Kuhn J.M."/>
            <person name="Moser A."/>
            <person name="Murali S.C."/>
            <person name="Muzny D.M."/>
            <person name="Otani S."/>
            <person name="Piulachs M.-D."/>
            <person name="Poelchau M."/>
            <person name="Qu J."/>
            <person name="Schaub F."/>
            <person name="Wada-Katsumata A."/>
            <person name="Worley K.C."/>
            <person name="Xie Q."/>
            <person name="Ylla G."/>
            <person name="Poulsen M."/>
            <person name="Gibbs R.A."/>
            <person name="Schal C."/>
            <person name="Richards S."/>
            <person name="Belles X."/>
            <person name="Korb J."/>
            <person name="Bornberg-Bauer E."/>
        </authorList>
    </citation>
    <scope>NUCLEOTIDE SEQUENCE [LARGE SCALE GENOMIC DNA]</scope>
    <source>
        <tissue evidence="9">Whole body</tissue>
    </source>
</reference>
<dbReference type="Gene3D" id="2.130.10.10">
    <property type="entry name" value="YVTN repeat-like/Quinoprotein amine dehydrogenase"/>
    <property type="match status" value="5"/>
</dbReference>
<protein>
    <recommendedName>
        <fullName evidence="7">tRNA (34-2'-O)-methyltransferase regulator WDR6</fullName>
    </recommendedName>
</protein>
<evidence type="ECO:0000313" key="9">
    <source>
        <dbReference type="EMBL" id="PNF20194.1"/>
    </source>
</evidence>
<evidence type="ECO:0000256" key="8">
    <source>
        <dbReference type="PROSITE-ProRule" id="PRU00221"/>
    </source>
</evidence>
<evidence type="ECO:0000256" key="3">
    <source>
        <dbReference type="ARBA" id="ARBA00022574"/>
    </source>
</evidence>
<dbReference type="STRING" id="105785.A0A2J7PV43"/>
<dbReference type="PROSITE" id="PS50294">
    <property type="entry name" value="WD_REPEATS_REGION"/>
    <property type="match status" value="1"/>
</dbReference>
<keyword evidence="10" id="KW-1185">Reference proteome</keyword>
<comment type="subcellular location">
    <subcellularLocation>
        <location evidence="1">Cytoplasm</location>
    </subcellularLocation>
</comment>
<dbReference type="AlphaFoldDB" id="A0A2J7PV43"/>
<dbReference type="EMBL" id="NEVH01020989">
    <property type="protein sequence ID" value="PNF20194.1"/>
    <property type="molecule type" value="Genomic_DNA"/>
</dbReference>
<comment type="caution">
    <text evidence="9">The sequence shown here is derived from an EMBL/GenBank/DDBJ whole genome shotgun (WGS) entry which is preliminary data.</text>
</comment>
<comment type="similarity">
    <text evidence="6">Belongs to the WD repeat WDR6 family.</text>
</comment>
<accession>A0A2J7PV43</accession>
<feature type="repeat" description="WD" evidence="8">
    <location>
        <begin position="186"/>
        <end position="220"/>
    </location>
</feature>
<gene>
    <name evidence="9" type="ORF">B7P43_G16418</name>
</gene>
<evidence type="ECO:0000256" key="2">
    <source>
        <dbReference type="ARBA" id="ARBA00022490"/>
    </source>
</evidence>
<sequence>MSAVKYGSQYIITDVTTVKFIGQWIIAGIGGCIHVFETQSGKFITREKIFEGQRVHNIFAGRNQNIAVIGGKMVRIFKLEREGNFVLSTYASWAADDWIQYLHWLDCGNIAIVTAHNVVSLWNSRTGEKEREIFCEVNCILYCALLDGLSWSDLVVFTGTVFQQILIWAPASVEEDTVNSPVLHTLKGHDGVIFSVSYDPDSNYICSTSDDRSVRLWSVDLQLSDDCNRVTQWKEATITLLHTMYGHTARVWRNIIIDNVIISVGEDSCLCVWRTDGSLQKYWKTHQGANVWSVDCSKEKNLIVTGGGDGGISLWPLHTESAVPNFLTFSGNLFTQDFCSMKGQNGNFPRRIGLTSKDNVVAITDSGCLLYCTVVGRGQGNWKLMHQDEKLASYCLLEMSPCRQYVALASMDGHILIFKDCSSVHGKGLILNVEEKAVVGRIFSLHWLSSDNLLSCGPNGILEMWKLGHPQWLQKMNEFELPKSKERWISAAALRENFLVCGDRNGSIHLFKIVDNQTNSIQCPSQSFYKIHGRLGVSSLIWYGNCLYSTGRDGTVRRYLMLENEGRLECLNADKLPMEWPATTSLSAFGLLVLGFRAANFVIWSHVERRNVLTIPCGGGHRSWDWTLEGHTFRFIYVKDKMVHMYTCMMNEIIKPALQSGFHSKQISCIRQIPLLKDETGNSHNLLLSASEDTTVRLSVISNSNVLHTVTVLQSHISSVRALAVYQMRDSVLVFSGGGRAQLKVWKLVIQSAQGSVPQVKCQELSSHMLKDSSKKNKKPWLSVERTVDPETRYMDLCAVVLQCQDPDKTERVVLLAAGCSDGFLRIFGFDTFYNELRLVGKHSFHNRCILKVSLIQTESFRHVAVTMATDGIVALWDLSPCVEELLCSKHSDISCAASGSKNDNIRVVLDNLKPFSCVKVHQSGINSFDWLLLKGDKFLLATGGDDRALVLSLIQIKSPTCQENMQAEVLLQWRDDCAHASQITGLKLGDSVVVSTAVDQRITLWNWSSDTGGHTLSASVKARYCSTVADIQGLVTWNSRYNCIYYLS</sequence>